<evidence type="ECO:0000313" key="3">
    <source>
        <dbReference type="Proteomes" id="UP000595437"/>
    </source>
</evidence>
<feature type="compositionally biased region" description="Basic and acidic residues" evidence="1">
    <location>
        <begin position="19"/>
        <end position="29"/>
    </location>
</feature>
<gene>
    <name evidence="2" type="ORF">FKW44_016669</name>
</gene>
<keyword evidence="3" id="KW-1185">Reference proteome</keyword>
<evidence type="ECO:0000313" key="2">
    <source>
        <dbReference type="EMBL" id="QQP42107.1"/>
    </source>
</evidence>
<dbReference type="EMBL" id="CP045900">
    <property type="protein sequence ID" value="QQP42107.1"/>
    <property type="molecule type" value="Genomic_DNA"/>
</dbReference>
<reference evidence="3" key="1">
    <citation type="submission" date="2021-01" db="EMBL/GenBank/DDBJ databases">
        <title>Caligus Genome Assembly.</title>
        <authorList>
            <person name="Gallardo-Escarate C."/>
        </authorList>
    </citation>
    <scope>NUCLEOTIDE SEQUENCE [LARGE SCALE GENOMIC DNA]</scope>
</reference>
<evidence type="ECO:0000256" key="1">
    <source>
        <dbReference type="SAM" id="MobiDB-lite"/>
    </source>
</evidence>
<proteinExistence type="predicted"/>
<dbReference type="AlphaFoldDB" id="A0A7T8H231"/>
<name>A0A7T8H231_CALRO</name>
<organism evidence="2 3">
    <name type="scientific">Caligus rogercresseyi</name>
    <name type="common">Sea louse</name>
    <dbReference type="NCBI Taxonomy" id="217165"/>
    <lineage>
        <taxon>Eukaryota</taxon>
        <taxon>Metazoa</taxon>
        <taxon>Ecdysozoa</taxon>
        <taxon>Arthropoda</taxon>
        <taxon>Crustacea</taxon>
        <taxon>Multicrustacea</taxon>
        <taxon>Hexanauplia</taxon>
        <taxon>Copepoda</taxon>
        <taxon>Siphonostomatoida</taxon>
        <taxon>Caligidae</taxon>
        <taxon>Caligus</taxon>
    </lineage>
</organism>
<feature type="region of interest" description="Disordered" evidence="1">
    <location>
        <begin position="1"/>
        <end position="43"/>
    </location>
</feature>
<protein>
    <submittedName>
        <fullName evidence="2">Uncharacterized protein</fullName>
    </submittedName>
</protein>
<accession>A0A7T8H231</accession>
<feature type="compositionally biased region" description="Low complexity" evidence="1">
    <location>
        <begin position="1"/>
        <end position="14"/>
    </location>
</feature>
<dbReference type="Proteomes" id="UP000595437">
    <property type="component" value="Chromosome 11"/>
</dbReference>
<feature type="non-terminal residue" evidence="2">
    <location>
        <position position="63"/>
    </location>
</feature>
<sequence length="63" mass="7311">MNNNNNNNDNNSSSFHPVLKRDHEFDDPHLMYSDGGDYAKYGPPYPGGNMETYYQYYDVDPLT</sequence>